<organism evidence="2 3">
    <name type="scientific">Tanacetum coccineum</name>
    <dbReference type="NCBI Taxonomy" id="301880"/>
    <lineage>
        <taxon>Eukaryota</taxon>
        <taxon>Viridiplantae</taxon>
        <taxon>Streptophyta</taxon>
        <taxon>Embryophyta</taxon>
        <taxon>Tracheophyta</taxon>
        <taxon>Spermatophyta</taxon>
        <taxon>Magnoliopsida</taxon>
        <taxon>eudicotyledons</taxon>
        <taxon>Gunneridae</taxon>
        <taxon>Pentapetalae</taxon>
        <taxon>asterids</taxon>
        <taxon>campanulids</taxon>
        <taxon>Asterales</taxon>
        <taxon>Asteraceae</taxon>
        <taxon>Asteroideae</taxon>
        <taxon>Anthemideae</taxon>
        <taxon>Anthemidinae</taxon>
        <taxon>Tanacetum</taxon>
    </lineage>
</organism>
<feature type="region of interest" description="Disordered" evidence="1">
    <location>
        <begin position="60"/>
        <end position="149"/>
    </location>
</feature>
<gene>
    <name evidence="2" type="ORF">Tco_1004532</name>
</gene>
<comment type="caution">
    <text evidence="2">The sequence shown here is derived from an EMBL/GenBank/DDBJ whole genome shotgun (WGS) entry which is preliminary data.</text>
</comment>
<protein>
    <submittedName>
        <fullName evidence="2">Uncharacterized protein</fullName>
    </submittedName>
</protein>
<evidence type="ECO:0000256" key="1">
    <source>
        <dbReference type="SAM" id="MobiDB-lite"/>
    </source>
</evidence>
<dbReference type="Proteomes" id="UP001151760">
    <property type="component" value="Unassembled WGS sequence"/>
</dbReference>
<keyword evidence="3" id="KW-1185">Reference proteome</keyword>
<reference evidence="2" key="1">
    <citation type="journal article" date="2022" name="Int. J. Mol. Sci.">
        <title>Draft Genome of Tanacetum Coccineum: Genomic Comparison of Closely Related Tanacetum-Family Plants.</title>
        <authorList>
            <person name="Yamashiro T."/>
            <person name="Shiraishi A."/>
            <person name="Nakayama K."/>
            <person name="Satake H."/>
        </authorList>
    </citation>
    <scope>NUCLEOTIDE SEQUENCE</scope>
</reference>
<dbReference type="EMBL" id="BQNB010017250">
    <property type="protein sequence ID" value="GJT60999.1"/>
    <property type="molecule type" value="Genomic_DNA"/>
</dbReference>
<feature type="compositionally biased region" description="Polar residues" evidence="1">
    <location>
        <begin position="137"/>
        <end position="149"/>
    </location>
</feature>
<reference evidence="2" key="2">
    <citation type="submission" date="2022-01" db="EMBL/GenBank/DDBJ databases">
        <authorList>
            <person name="Yamashiro T."/>
            <person name="Shiraishi A."/>
            <person name="Satake H."/>
            <person name="Nakayama K."/>
        </authorList>
    </citation>
    <scope>NUCLEOTIDE SEQUENCE</scope>
</reference>
<proteinExistence type="predicted"/>
<accession>A0ABQ5FD57</accession>
<name>A0ABQ5FD57_9ASTR</name>
<feature type="compositionally biased region" description="Basic residues" evidence="1">
    <location>
        <begin position="68"/>
        <end position="77"/>
    </location>
</feature>
<evidence type="ECO:0000313" key="2">
    <source>
        <dbReference type="EMBL" id="GJT60999.1"/>
    </source>
</evidence>
<feature type="compositionally biased region" description="Low complexity" evidence="1">
    <location>
        <begin position="78"/>
        <end position="101"/>
    </location>
</feature>
<sequence>MQEAVDVAVQLKYDRIREESNTANQQFLDSIDEGMKKIIKEQVKKEVSKILPKIEKLVTDQSSLRPGVQKKKVRKRTQPTSTSAPSETTTTTAGKTTTTGSKTHKKSASQSAPVEEAMQTTDVFEAPAHQEFGNEVSMMNKQKKSSTSF</sequence>
<evidence type="ECO:0000313" key="3">
    <source>
        <dbReference type="Proteomes" id="UP001151760"/>
    </source>
</evidence>